<accession>A0A6M2DC45</accession>
<dbReference type="Gene3D" id="1.20.5.170">
    <property type="match status" value="1"/>
</dbReference>
<dbReference type="InterPro" id="IPR046347">
    <property type="entry name" value="bZIP_sf"/>
</dbReference>
<protein>
    <submittedName>
        <fullName evidence="10">Putative cyclic amp-dependent transcription factor atf-2 polistes canadensis</fullName>
    </submittedName>
</protein>
<keyword evidence="5" id="KW-0863">Zinc-finger</keyword>
<dbReference type="EMBL" id="GIIL01000167">
    <property type="protein sequence ID" value="NOV43893.1"/>
    <property type="molecule type" value="Transcribed_RNA"/>
</dbReference>
<evidence type="ECO:0000256" key="3">
    <source>
        <dbReference type="ARBA" id="ARBA00023163"/>
    </source>
</evidence>
<dbReference type="PROSITE" id="PS50157">
    <property type="entry name" value="ZINC_FINGER_C2H2_2"/>
    <property type="match status" value="1"/>
</dbReference>
<dbReference type="GO" id="GO:0008270">
    <property type="term" value="F:zinc ion binding"/>
    <property type="evidence" value="ECO:0007669"/>
    <property type="project" value="UniProtKB-KW"/>
</dbReference>
<evidence type="ECO:0000259" key="8">
    <source>
        <dbReference type="PROSITE" id="PS50157"/>
    </source>
</evidence>
<feature type="domain" description="BZIP" evidence="9">
    <location>
        <begin position="361"/>
        <end position="412"/>
    </location>
</feature>
<dbReference type="SMART" id="SM00338">
    <property type="entry name" value="BRLZ"/>
    <property type="match status" value="1"/>
</dbReference>
<dbReference type="Pfam" id="PF00170">
    <property type="entry name" value="bZIP_1"/>
    <property type="match status" value="1"/>
</dbReference>
<organism evidence="10">
    <name type="scientific">Xenopsylla cheopis</name>
    <name type="common">Oriental rat flea</name>
    <name type="synonym">Pulex cheopis</name>
    <dbReference type="NCBI Taxonomy" id="163159"/>
    <lineage>
        <taxon>Eukaryota</taxon>
        <taxon>Metazoa</taxon>
        <taxon>Ecdysozoa</taxon>
        <taxon>Arthropoda</taxon>
        <taxon>Hexapoda</taxon>
        <taxon>Insecta</taxon>
        <taxon>Pterygota</taxon>
        <taxon>Neoptera</taxon>
        <taxon>Endopterygota</taxon>
        <taxon>Siphonaptera</taxon>
        <taxon>Pulicidae</taxon>
        <taxon>Xenopsyllinae</taxon>
        <taxon>Xenopsylla</taxon>
    </lineage>
</organism>
<evidence type="ECO:0000259" key="9">
    <source>
        <dbReference type="PROSITE" id="PS50217"/>
    </source>
</evidence>
<evidence type="ECO:0000256" key="4">
    <source>
        <dbReference type="ARBA" id="ARBA00023242"/>
    </source>
</evidence>
<evidence type="ECO:0000256" key="7">
    <source>
        <dbReference type="SAM" id="MobiDB-lite"/>
    </source>
</evidence>
<dbReference type="PROSITE" id="PS00028">
    <property type="entry name" value="ZINC_FINGER_C2H2_1"/>
    <property type="match status" value="1"/>
</dbReference>
<proteinExistence type="predicted"/>
<dbReference type="InterPro" id="IPR013087">
    <property type="entry name" value="Znf_C2H2_type"/>
</dbReference>
<reference evidence="10" key="1">
    <citation type="submission" date="2020-03" db="EMBL/GenBank/DDBJ databases">
        <title>Transcriptomic Profiling of the Digestive Tract of the Rat Flea, Xenopsylla cheopis, Following Blood Feeding and Infection with Yersinia pestis.</title>
        <authorList>
            <person name="Bland D.M."/>
            <person name="Martens C.A."/>
            <person name="Virtaneva K."/>
            <person name="Kanakabandi K."/>
            <person name="Long D."/>
            <person name="Rosenke R."/>
            <person name="Saturday G.A."/>
            <person name="Hoyt F.H."/>
            <person name="Bruno D.P."/>
            <person name="Ribeiro J.M.C."/>
            <person name="Hinnebusch J."/>
        </authorList>
    </citation>
    <scope>NUCLEOTIDE SEQUENCE</scope>
</reference>
<dbReference type="SUPFAM" id="SSF57959">
    <property type="entry name" value="Leucine zipper domain"/>
    <property type="match status" value="1"/>
</dbReference>
<evidence type="ECO:0000313" key="10">
    <source>
        <dbReference type="EMBL" id="NOV43893.1"/>
    </source>
</evidence>
<evidence type="ECO:0000256" key="2">
    <source>
        <dbReference type="ARBA" id="ARBA00023015"/>
    </source>
</evidence>
<keyword evidence="6" id="KW-0175">Coiled coil</keyword>
<sequence>MEMTTQEFTCKNDDCSMTFTCEDQLLAHHKRHEMVLNLGPLKANLFNTDRTPTPTRFIRNCDEVGLFQDLQHVNPFEETFRRAVEQNKNGGSTTLATPLSNNLNDDTLHTPHIFPNFSTLGENSFLVRDEQSVVNETNQTIASQSSLSSKPESANVADDKSINKETKIYCDIDTASSHSSNSFESIQIRNDHIVPSKEITIPKVSHLINISNSNGIVLPVLEQIQEEIAEQLIVTNNLTLQNQSVNDISSVKKQLKATILKNTQQPVIEAALLNNSTNVITNVQAMPPMILSNSCALPINGLRNILPKDVPKLKRSVDDKKAKPKTHKNKDIENTRHMKANVKLPILNINEKPQKTKNTDDEQREQFLARNRAAASRWRVKKREQMRELHRRNQQLEYENTTLKTECAELKKILLAHKNCTLAIPQSMISGPITTMGSITTSIQNS</sequence>
<dbReference type="PROSITE" id="PS50217">
    <property type="entry name" value="BZIP"/>
    <property type="match status" value="1"/>
</dbReference>
<dbReference type="InterPro" id="IPR051027">
    <property type="entry name" value="bZIP_transcription_factors"/>
</dbReference>
<comment type="subcellular location">
    <subcellularLocation>
        <location evidence="1">Nucleus</location>
    </subcellularLocation>
</comment>
<dbReference type="GO" id="GO:0003700">
    <property type="term" value="F:DNA-binding transcription factor activity"/>
    <property type="evidence" value="ECO:0007669"/>
    <property type="project" value="InterPro"/>
</dbReference>
<evidence type="ECO:0000256" key="6">
    <source>
        <dbReference type="SAM" id="Coils"/>
    </source>
</evidence>
<keyword evidence="4" id="KW-0539">Nucleus</keyword>
<dbReference type="InterPro" id="IPR004827">
    <property type="entry name" value="bZIP"/>
</dbReference>
<dbReference type="PANTHER" id="PTHR19304">
    <property type="entry name" value="CYCLIC-AMP RESPONSE ELEMENT BINDING PROTEIN"/>
    <property type="match status" value="1"/>
</dbReference>
<dbReference type="CDD" id="cd14687">
    <property type="entry name" value="bZIP_ATF2"/>
    <property type="match status" value="1"/>
</dbReference>
<dbReference type="GO" id="GO:0005634">
    <property type="term" value="C:nucleus"/>
    <property type="evidence" value="ECO:0007669"/>
    <property type="project" value="UniProtKB-SubCell"/>
</dbReference>
<keyword evidence="2" id="KW-0805">Transcription regulation</keyword>
<feature type="region of interest" description="Disordered" evidence="7">
    <location>
        <begin position="139"/>
        <end position="158"/>
    </location>
</feature>
<keyword evidence="3" id="KW-0804">Transcription</keyword>
<evidence type="ECO:0000256" key="5">
    <source>
        <dbReference type="PROSITE-ProRule" id="PRU00042"/>
    </source>
</evidence>
<keyword evidence="5" id="KW-0862">Zinc</keyword>
<keyword evidence="5" id="KW-0479">Metal-binding</keyword>
<feature type="compositionally biased region" description="Polar residues" evidence="7">
    <location>
        <begin position="139"/>
        <end position="152"/>
    </location>
</feature>
<dbReference type="AlphaFoldDB" id="A0A6M2DC45"/>
<feature type="domain" description="C2H2-type" evidence="8">
    <location>
        <begin position="8"/>
        <end position="32"/>
    </location>
</feature>
<feature type="coiled-coil region" evidence="6">
    <location>
        <begin position="379"/>
        <end position="413"/>
    </location>
</feature>
<name>A0A6M2DC45_XENCH</name>
<evidence type="ECO:0000256" key="1">
    <source>
        <dbReference type="ARBA" id="ARBA00004123"/>
    </source>
</evidence>